<dbReference type="EMBL" id="QWLA01000061">
    <property type="protein sequence ID" value="RIH84219.1"/>
    <property type="molecule type" value="Genomic_DNA"/>
</dbReference>
<keyword evidence="5 8" id="KW-0378">Hydrolase</keyword>
<dbReference type="GO" id="GO:0004540">
    <property type="term" value="F:RNA nuclease activity"/>
    <property type="evidence" value="ECO:0007669"/>
    <property type="project" value="InterPro"/>
</dbReference>
<dbReference type="EC" id="3.1.-.-" evidence="8"/>
<keyword evidence="4 8" id="KW-0479">Metal-binding</keyword>
<evidence type="ECO:0000313" key="11">
    <source>
        <dbReference type="Proteomes" id="UP000265341"/>
    </source>
</evidence>
<comment type="similarity">
    <text evidence="7 8">Belongs to the PINc/VapC protein family.</text>
</comment>
<organism evidence="10 11">
    <name type="scientific">Calidithermus roseus</name>
    <dbReference type="NCBI Taxonomy" id="1644118"/>
    <lineage>
        <taxon>Bacteria</taxon>
        <taxon>Thermotogati</taxon>
        <taxon>Deinococcota</taxon>
        <taxon>Deinococci</taxon>
        <taxon>Thermales</taxon>
        <taxon>Thermaceae</taxon>
        <taxon>Calidithermus</taxon>
    </lineage>
</organism>
<reference evidence="10 11" key="1">
    <citation type="submission" date="2018-08" db="EMBL/GenBank/DDBJ databases">
        <title>Meiothermus roseus NBRC 110900 genome sequencing project.</title>
        <authorList>
            <person name="Da Costa M.S."/>
            <person name="Albuquerque L."/>
            <person name="Raposo P."/>
            <person name="Froufe H.J.C."/>
            <person name="Barroso C.S."/>
            <person name="Egas C."/>
        </authorList>
    </citation>
    <scope>NUCLEOTIDE SEQUENCE [LARGE SCALE GENOMIC DNA]</scope>
    <source>
        <strain evidence="10 11">NBRC 110900</strain>
    </source>
</reference>
<dbReference type="GO" id="GO:0000287">
    <property type="term" value="F:magnesium ion binding"/>
    <property type="evidence" value="ECO:0007669"/>
    <property type="project" value="UniProtKB-UniRule"/>
</dbReference>
<dbReference type="GO" id="GO:0016787">
    <property type="term" value="F:hydrolase activity"/>
    <property type="evidence" value="ECO:0007669"/>
    <property type="project" value="UniProtKB-KW"/>
</dbReference>
<dbReference type="InterPro" id="IPR029060">
    <property type="entry name" value="PIN-like_dom_sf"/>
</dbReference>
<dbReference type="HAMAP" id="MF_00265">
    <property type="entry name" value="VapC_Nob1"/>
    <property type="match status" value="1"/>
</dbReference>
<dbReference type="PANTHER" id="PTHR33653:SF1">
    <property type="entry name" value="RIBONUCLEASE VAPC2"/>
    <property type="match status" value="1"/>
</dbReference>
<dbReference type="CDD" id="cd18745">
    <property type="entry name" value="PIN_VapC4-5_FitB-like"/>
    <property type="match status" value="1"/>
</dbReference>
<evidence type="ECO:0000256" key="2">
    <source>
        <dbReference type="ARBA" id="ARBA00022649"/>
    </source>
</evidence>
<dbReference type="InterPro" id="IPR022907">
    <property type="entry name" value="VapC_family"/>
</dbReference>
<evidence type="ECO:0000256" key="8">
    <source>
        <dbReference type="HAMAP-Rule" id="MF_00265"/>
    </source>
</evidence>
<dbReference type="GO" id="GO:0090729">
    <property type="term" value="F:toxin activity"/>
    <property type="evidence" value="ECO:0007669"/>
    <property type="project" value="UniProtKB-KW"/>
</dbReference>
<evidence type="ECO:0000256" key="4">
    <source>
        <dbReference type="ARBA" id="ARBA00022723"/>
    </source>
</evidence>
<dbReference type="RefSeq" id="WP_119279192.1">
    <property type="nucleotide sequence ID" value="NZ_QWLA01000061.1"/>
</dbReference>
<feature type="binding site" evidence="8">
    <location>
        <position position="6"/>
    </location>
    <ligand>
        <name>Mg(2+)</name>
        <dbReference type="ChEBI" id="CHEBI:18420"/>
    </ligand>
</feature>
<dbReference type="Proteomes" id="UP000265341">
    <property type="component" value="Unassembled WGS sequence"/>
</dbReference>
<keyword evidence="10" id="KW-0255">Endonuclease</keyword>
<evidence type="ECO:0000256" key="1">
    <source>
        <dbReference type="ARBA" id="ARBA00001946"/>
    </source>
</evidence>
<keyword evidence="3 8" id="KW-0540">Nuclease</keyword>
<evidence type="ECO:0000256" key="6">
    <source>
        <dbReference type="ARBA" id="ARBA00022842"/>
    </source>
</evidence>
<keyword evidence="2 8" id="KW-1277">Toxin-antitoxin system</keyword>
<keyword evidence="8" id="KW-0800">Toxin</keyword>
<dbReference type="Gene3D" id="3.40.50.1010">
    <property type="entry name" value="5'-nuclease"/>
    <property type="match status" value="1"/>
</dbReference>
<gene>
    <name evidence="10" type="primary">vapC_2</name>
    <name evidence="8" type="synonym">vapC</name>
    <name evidence="10" type="ORF">Mrose_02732</name>
</gene>
<accession>A0A399EME2</accession>
<dbReference type="SUPFAM" id="SSF88723">
    <property type="entry name" value="PIN domain-like"/>
    <property type="match status" value="1"/>
</dbReference>
<dbReference type="InterPro" id="IPR002716">
    <property type="entry name" value="PIN_dom"/>
</dbReference>
<sequence length="134" mass="14830">MRYLLDTDICIHISRHRPRQVLERLQSLEYGEVNISAITEFELTYGALKSADPQGKLAQVALVTRLAPPLPLDSSAVAAAARIRLELERKGLKIGAYDTLIAAHALSLGLTLVTNNAREFGRVEGLRVENWLEP</sequence>
<name>A0A399EME2_9DEIN</name>
<evidence type="ECO:0000256" key="3">
    <source>
        <dbReference type="ARBA" id="ARBA00022722"/>
    </source>
</evidence>
<dbReference type="Pfam" id="PF01850">
    <property type="entry name" value="PIN"/>
    <property type="match status" value="1"/>
</dbReference>
<comment type="cofactor">
    <cofactor evidence="1 8">
        <name>Mg(2+)</name>
        <dbReference type="ChEBI" id="CHEBI:18420"/>
    </cofactor>
</comment>
<comment type="function">
    <text evidence="8">Toxic component of a toxin-antitoxin (TA) system. An RNase.</text>
</comment>
<evidence type="ECO:0000313" key="10">
    <source>
        <dbReference type="EMBL" id="RIH84219.1"/>
    </source>
</evidence>
<protein>
    <recommendedName>
        <fullName evidence="8">Ribonuclease VapC</fullName>
        <shortName evidence="8">RNase VapC</shortName>
        <ecNumber evidence="8">3.1.-.-</ecNumber>
    </recommendedName>
    <alternativeName>
        <fullName evidence="8">Toxin VapC</fullName>
    </alternativeName>
</protein>
<comment type="caution">
    <text evidence="10">The sequence shown here is derived from an EMBL/GenBank/DDBJ whole genome shotgun (WGS) entry which is preliminary data.</text>
</comment>
<dbReference type="PANTHER" id="PTHR33653">
    <property type="entry name" value="RIBONUCLEASE VAPC2"/>
    <property type="match status" value="1"/>
</dbReference>
<dbReference type="AlphaFoldDB" id="A0A399EME2"/>
<feature type="binding site" evidence="8">
    <location>
        <position position="98"/>
    </location>
    <ligand>
        <name>Mg(2+)</name>
        <dbReference type="ChEBI" id="CHEBI:18420"/>
    </ligand>
</feature>
<evidence type="ECO:0000256" key="5">
    <source>
        <dbReference type="ARBA" id="ARBA00022801"/>
    </source>
</evidence>
<evidence type="ECO:0000256" key="7">
    <source>
        <dbReference type="ARBA" id="ARBA00038093"/>
    </source>
</evidence>
<dbReference type="GO" id="GO:0004519">
    <property type="term" value="F:endonuclease activity"/>
    <property type="evidence" value="ECO:0007669"/>
    <property type="project" value="UniProtKB-KW"/>
</dbReference>
<dbReference type="OrthoDB" id="9796690at2"/>
<proteinExistence type="inferred from homology"/>
<keyword evidence="11" id="KW-1185">Reference proteome</keyword>
<dbReference type="InterPro" id="IPR050556">
    <property type="entry name" value="Type_II_TA_system_RNase"/>
</dbReference>
<evidence type="ECO:0000259" key="9">
    <source>
        <dbReference type="Pfam" id="PF01850"/>
    </source>
</evidence>
<keyword evidence="6 8" id="KW-0460">Magnesium</keyword>
<feature type="domain" description="PIN" evidence="9">
    <location>
        <begin position="3"/>
        <end position="124"/>
    </location>
</feature>